<evidence type="ECO:0000256" key="2">
    <source>
        <dbReference type="ARBA" id="ARBA00022605"/>
    </source>
</evidence>
<reference evidence="9" key="1">
    <citation type="submission" date="2016-11" db="EMBL/GenBank/DDBJ databases">
        <title>Trade-off between light-utilization and light-protection in marine flavobacteria.</title>
        <authorList>
            <person name="Kumagai Y."/>
            <person name="Yoshizawa S."/>
            <person name="Kogure K."/>
        </authorList>
    </citation>
    <scope>NUCLEOTIDE SEQUENCE [LARGE SCALE GENOMIC DNA]</scope>
    <source>
        <strain evidence="9">SG-18</strain>
    </source>
</reference>
<protein>
    <submittedName>
        <fullName evidence="8">3-dehydroquinate synthase</fullName>
    </submittedName>
</protein>
<dbReference type="GO" id="GO:0009073">
    <property type="term" value="P:aromatic amino acid family biosynthetic process"/>
    <property type="evidence" value="ECO:0007669"/>
    <property type="project" value="UniProtKB-KW"/>
</dbReference>
<dbReference type="InterPro" id="IPR056179">
    <property type="entry name" value="DHQS_C"/>
</dbReference>
<evidence type="ECO:0000256" key="4">
    <source>
        <dbReference type="ARBA" id="ARBA00023141"/>
    </source>
</evidence>
<dbReference type="Pfam" id="PF01761">
    <property type="entry name" value="DHQ_synthase"/>
    <property type="match status" value="1"/>
</dbReference>
<evidence type="ECO:0000259" key="7">
    <source>
        <dbReference type="Pfam" id="PF24621"/>
    </source>
</evidence>
<dbReference type="AlphaFoldDB" id="A0A2S7TB51"/>
<dbReference type="EMBL" id="MQVX01000001">
    <property type="protein sequence ID" value="PQJ16801.1"/>
    <property type="molecule type" value="Genomic_DNA"/>
</dbReference>
<dbReference type="SUPFAM" id="SSF56796">
    <property type="entry name" value="Dehydroquinate synthase-like"/>
    <property type="match status" value="1"/>
</dbReference>
<feature type="domain" description="3-dehydroquinate synthase C-terminal" evidence="7">
    <location>
        <begin position="197"/>
        <end position="334"/>
    </location>
</feature>
<evidence type="ECO:0000313" key="8">
    <source>
        <dbReference type="EMBL" id="PQJ16801.1"/>
    </source>
</evidence>
<comment type="cofactor">
    <cofactor evidence="1">
        <name>NAD(+)</name>
        <dbReference type="ChEBI" id="CHEBI:57540"/>
    </cofactor>
</comment>
<dbReference type="NCBIfam" id="NF004852">
    <property type="entry name" value="PRK06203.1"/>
    <property type="match status" value="1"/>
</dbReference>
<dbReference type="Gene3D" id="3.40.50.1970">
    <property type="match status" value="1"/>
</dbReference>
<dbReference type="Pfam" id="PF24621">
    <property type="entry name" value="DHQS_C"/>
    <property type="match status" value="1"/>
</dbReference>
<dbReference type="InterPro" id="IPR050071">
    <property type="entry name" value="Dehydroquinate_synthase"/>
</dbReference>
<keyword evidence="4" id="KW-0057">Aromatic amino acid biosynthesis</keyword>
<evidence type="ECO:0000256" key="5">
    <source>
        <dbReference type="ARBA" id="ARBA00023239"/>
    </source>
</evidence>
<feature type="domain" description="3-dehydroquinate synthase N-terminal" evidence="6">
    <location>
        <begin position="82"/>
        <end position="194"/>
    </location>
</feature>
<dbReference type="PANTHER" id="PTHR43622:SF7">
    <property type="entry name" value="3-DEHYDROQUINATE SYNTHASE, CHLOROPLASTIC"/>
    <property type="match status" value="1"/>
</dbReference>
<dbReference type="GO" id="GO:0008652">
    <property type="term" value="P:amino acid biosynthetic process"/>
    <property type="evidence" value="ECO:0007669"/>
    <property type="project" value="UniProtKB-KW"/>
</dbReference>
<sequence>MKTPPNIEQEFVVPFRYQVLFTRHLFDPKNELLKQVYSGLRGPVKTLVVVDEGFLRHWPDFKKQVEAYFEFHSDAMQLQHILEVPGGEASKADDTQSNKVLKAIDDYHICRHSVVLAVGGGAVIDMAGFAAAIAHRGVKLIRIPTTVLAQNDAAVGVKNGINAFGKKNFIGSFALPIAIINDSQLLTSLEQRDWIAGIAEAVKVSLLQDADFYYWIENHTQALRERSEEEMNELIYRCALLHTNHISQGGDPFESGSSRPLDFGHWSAHKMEQLTQYDLRHGEAVALGICLDLAYARQKGFIEEEVFSRVKGVFESLGFPMTIPENIDSQELLKGLEEFREHLGGQLTITLIKGVGHQYDVHEIDEDLMALSIEEMKAPSLHRTS</sequence>
<evidence type="ECO:0000259" key="6">
    <source>
        <dbReference type="Pfam" id="PF01761"/>
    </source>
</evidence>
<dbReference type="CDD" id="cd08198">
    <property type="entry name" value="DHQS-like"/>
    <property type="match status" value="1"/>
</dbReference>
<dbReference type="InterPro" id="IPR030960">
    <property type="entry name" value="DHQS/DOIS_N"/>
</dbReference>
<keyword evidence="9" id="KW-1185">Reference proteome</keyword>
<accession>A0A2S7TB51</accession>
<dbReference type="Proteomes" id="UP000239366">
    <property type="component" value="Unassembled WGS sequence"/>
</dbReference>
<gene>
    <name evidence="8" type="primary">aroB</name>
    <name evidence="8" type="ORF">BST99_06490</name>
</gene>
<keyword evidence="2" id="KW-0028">Amino-acid biosynthesis</keyword>
<dbReference type="Gene3D" id="1.20.1090.10">
    <property type="entry name" value="Dehydroquinate synthase-like - alpha domain"/>
    <property type="match status" value="1"/>
</dbReference>
<proteinExistence type="predicted"/>
<dbReference type="RefSeq" id="WP_181044173.1">
    <property type="nucleotide sequence ID" value="NZ_MQVX01000001.1"/>
</dbReference>
<evidence type="ECO:0000313" key="9">
    <source>
        <dbReference type="Proteomes" id="UP000239366"/>
    </source>
</evidence>
<evidence type="ECO:0000256" key="1">
    <source>
        <dbReference type="ARBA" id="ARBA00001911"/>
    </source>
</evidence>
<keyword evidence="3" id="KW-0520">NAD</keyword>
<dbReference type="GO" id="GO:0003856">
    <property type="term" value="F:3-dehydroquinate synthase activity"/>
    <property type="evidence" value="ECO:0007669"/>
    <property type="project" value="TreeGrafter"/>
</dbReference>
<keyword evidence="5" id="KW-0456">Lyase</keyword>
<name>A0A2S7TB51_9FLAO</name>
<dbReference type="PANTHER" id="PTHR43622">
    <property type="entry name" value="3-DEHYDROQUINATE SYNTHASE"/>
    <property type="match status" value="1"/>
</dbReference>
<organism evidence="8 9">
    <name type="scientific">Aureicoccus marinus</name>
    <dbReference type="NCBI Taxonomy" id="754435"/>
    <lineage>
        <taxon>Bacteria</taxon>
        <taxon>Pseudomonadati</taxon>
        <taxon>Bacteroidota</taxon>
        <taxon>Flavobacteriia</taxon>
        <taxon>Flavobacteriales</taxon>
        <taxon>Flavobacteriaceae</taxon>
        <taxon>Aureicoccus</taxon>
    </lineage>
</organism>
<comment type="caution">
    <text evidence="8">The sequence shown here is derived from an EMBL/GenBank/DDBJ whole genome shotgun (WGS) entry which is preliminary data.</text>
</comment>
<evidence type="ECO:0000256" key="3">
    <source>
        <dbReference type="ARBA" id="ARBA00023027"/>
    </source>
</evidence>